<gene>
    <name evidence="1" type="ORF">RM844_18730</name>
</gene>
<accession>A0ABU2JTK5</accession>
<dbReference type="EMBL" id="JAVREO010000010">
    <property type="protein sequence ID" value="MDT0268321.1"/>
    <property type="molecule type" value="Genomic_DNA"/>
</dbReference>
<name>A0ABU2JTK5_9ACTN</name>
<organism evidence="1 2">
    <name type="scientific">Streptomyces chisholmiae</name>
    <dbReference type="NCBI Taxonomy" id="3075540"/>
    <lineage>
        <taxon>Bacteria</taxon>
        <taxon>Bacillati</taxon>
        <taxon>Actinomycetota</taxon>
        <taxon>Actinomycetes</taxon>
        <taxon>Kitasatosporales</taxon>
        <taxon>Streptomycetaceae</taxon>
        <taxon>Streptomyces</taxon>
    </lineage>
</organism>
<evidence type="ECO:0000313" key="1">
    <source>
        <dbReference type="EMBL" id="MDT0268321.1"/>
    </source>
</evidence>
<protein>
    <submittedName>
        <fullName evidence="1">Uncharacterized protein</fullName>
    </submittedName>
</protein>
<dbReference type="Proteomes" id="UP001183410">
    <property type="component" value="Unassembled WGS sequence"/>
</dbReference>
<evidence type="ECO:0000313" key="2">
    <source>
        <dbReference type="Proteomes" id="UP001183410"/>
    </source>
</evidence>
<comment type="caution">
    <text evidence="1">The sequence shown here is derived from an EMBL/GenBank/DDBJ whole genome shotgun (WGS) entry which is preliminary data.</text>
</comment>
<reference evidence="2" key="1">
    <citation type="submission" date="2023-07" db="EMBL/GenBank/DDBJ databases">
        <title>30 novel species of actinomycetes from the DSMZ collection.</title>
        <authorList>
            <person name="Nouioui I."/>
        </authorList>
    </citation>
    <scope>NUCLEOTIDE SEQUENCE [LARGE SCALE GENOMIC DNA]</scope>
    <source>
        <strain evidence="2">DSM 44915</strain>
    </source>
</reference>
<dbReference type="RefSeq" id="WP_311668405.1">
    <property type="nucleotide sequence ID" value="NZ_JAVREO010000010.1"/>
</dbReference>
<keyword evidence="2" id="KW-1185">Reference proteome</keyword>
<proteinExistence type="predicted"/>
<sequence>MAASDHANTHESYAFACLRCGFGWEQEFEIEHRSGPDGQPVARYLVDGRQVPSPLTQPSCPNCGGHRVRVLPAGAVTRARRARGGEDPLPG</sequence>